<dbReference type="CDD" id="cd01949">
    <property type="entry name" value="GGDEF"/>
    <property type="match status" value="1"/>
</dbReference>
<dbReference type="CDD" id="cd00156">
    <property type="entry name" value="REC"/>
    <property type="match status" value="1"/>
</dbReference>
<dbReference type="SUPFAM" id="SSF52172">
    <property type="entry name" value="CheY-like"/>
    <property type="match status" value="1"/>
</dbReference>
<dbReference type="Pfam" id="PF13188">
    <property type="entry name" value="PAS_8"/>
    <property type="match status" value="1"/>
</dbReference>
<evidence type="ECO:0000313" key="6">
    <source>
        <dbReference type="EMBL" id="PIZ17754.1"/>
    </source>
</evidence>
<feature type="domain" description="PAS" evidence="4">
    <location>
        <begin position="187"/>
        <end position="258"/>
    </location>
</feature>
<keyword evidence="2" id="KW-1133">Transmembrane helix</keyword>
<dbReference type="EMBL" id="PFMR01000086">
    <property type="protein sequence ID" value="PIZ17754.1"/>
    <property type="molecule type" value="Genomic_DNA"/>
</dbReference>
<dbReference type="Gene3D" id="3.30.450.20">
    <property type="entry name" value="PAS domain"/>
    <property type="match status" value="1"/>
</dbReference>
<dbReference type="GO" id="GO:0043709">
    <property type="term" value="P:cell adhesion involved in single-species biofilm formation"/>
    <property type="evidence" value="ECO:0007669"/>
    <property type="project" value="TreeGrafter"/>
</dbReference>
<feature type="transmembrane region" description="Helical" evidence="2">
    <location>
        <begin position="43"/>
        <end position="62"/>
    </location>
</feature>
<reference evidence="7" key="1">
    <citation type="submission" date="2017-09" db="EMBL/GenBank/DDBJ databases">
        <title>Depth-based differentiation of microbial function through sediment-hosted aquifers and enrichment of novel symbionts in the deep terrestrial subsurface.</title>
        <authorList>
            <person name="Probst A.J."/>
            <person name="Ladd B."/>
            <person name="Jarett J.K."/>
            <person name="Geller-Mcgrath D.E."/>
            <person name="Sieber C.M.K."/>
            <person name="Emerson J.B."/>
            <person name="Anantharaman K."/>
            <person name="Thomas B.C."/>
            <person name="Malmstrom R."/>
            <person name="Stieglmeier M."/>
            <person name="Klingl A."/>
            <person name="Woyke T."/>
            <person name="Ryan C.M."/>
            <person name="Banfield J.F."/>
        </authorList>
    </citation>
    <scope>NUCLEOTIDE SEQUENCE [LARGE SCALE GENOMIC DNA]</scope>
</reference>
<feature type="modified residue" description="4-aspartylphosphate" evidence="1">
    <location>
        <position position="543"/>
    </location>
</feature>
<evidence type="ECO:0000259" key="5">
    <source>
        <dbReference type="PROSITE" id="PS50887"/>
    </source>
</evidence>
<evidence type="ECO:0000313" key="7">
    <source>
        <dbReference type="Proteomes" id="UP000229307"/>
    </source>
</evidence>
<gene>
    <name evidence="6" type="ORF">COY52_02820</name>
</gene>
<name>A0A2M7SE48_9BACT</name>
<dbReference type="PROSITE" id="PS50110">
    <property type="entry name" value="RESPONSE_REGULATORY"/>
    <property type="match status" value="1"/>
</dbReference>
<dbReference type="InterPro" id="IPR001789">
    <property type="entry name" value="Sig_transdc_resp-reg_receiver"/>
</dbReference>
<protein>
    <recommendedName>
        <fullName evidence="8">Diguanylate cyclase</fullName>
    </recommendedName>
</protein>
<dbReference type="Gene3D" id="3.40.50.2300">
    <property type="match status" value="1"/>
</dbReference>
<organism evidence="6 7">
    <name type="scientific">Candidatus Desantisbacteria bacterium CG_4_10_14_0_8_um_filter_48_22</name>
    <dbReference type="NCBI Taxonomy" id="1974543"/>
    <lineage>
        <taxon>Bacteria</taxon>
        <taxon>Candidatus Desantisiibacteriota</taxon>
    </lineage>
</organism>
<keyword evidence="2" id="KW-0812">Transmembrane</keyword>
<dbReference type="GO" id="GO:0000160">
    <property type="term" value="P:phosphorelay signal transduction system"/>
    <property type="evidence" value="ECO:0007669"/>
    <property type="project" value="InterPro"/>
</dbReference>
<dbReference type="SUPFAM" id="SSF55073">
    <property type="entry name" value="Nucleotide cyclase"/>
    <property type="match status" value="1"/>
</dbReference>
<feature type="transmembrane region" description="Helical" evidence="2">
    <location>
        <begin position="74"/>
        <end position="107"/>
    </location>
</feature>
<dbReference type="InterPro" id="IPR035965">
    <property type="entry name" value="PAS-like_dom_sf"/>
</dbReference>
<keyword evidence="2" id="KW-0472">Membrane</keyword>
<evidence type="ECO:0000259" key="4">
    <source>
        <dbReference type="PROSITE" id="PS50112"/>
    </source>
</evidence>
<dbReference type="NCBIfam" id="TIGR00254">
    <property type="entry name" value="GGDEF"/>
    <property type="match status" value="1"/>
</dbReference>
<dbReference type="Proteomes" id="UP000229307">
    <property type="component" value="Unassembled WGS sequence"/>
</dbReference>
<keyword evidence="1" id="KW-0597">Phosphoprotein</keyword>
<dbReference type="PROSITE" id="PS50887">
    <property type="entry name" value="GGDEF"/>
    <property type="match status" value="1"/>
</dbReference>
<dbReference type="InterPro" id="IPR043128">
    <property type="entry name" value="Rev_trsase/Diguanyl_cyclase"/>
</dbReference>
<dbReference type="InterPro" id="IPR000014">
    <property type="entry name" value="PAS"/>
</dbReference>
<feature type="transmembrane region" description="Helical" evidence="2">
    <location>
        <begin position="151"/>
        <end position="171"/>
    </location>
</feature>
<accession>A0A2M7SE48</accession>
<evidence type="ECO:0000256" key="1">
    <source>
        <dbReference type="PROSITE-ProRule" id="PRU00169"/>
    </source>
</evidence>
<dbReference type="SMART" id="SM00091">
    <property type="entry name" value="PAS"/>
    <property type="match status" value="1"/>
</dbReference>
<dbReference type="Pfam" id="PF00990">
    <property type="entry name" value="GGDEF"/>
    <property type="match status" value="1"/>
</dbReference>
<dbReference type="NCBIfam" id="TIGR00229">
    <property type="entry name" value="sensory_box"/>
    <property type="match status" value="1"/>
</dbReference>
<feature type="domain" description="Response regulatory" evidence="3">
    <location>
        <begin position="494"/>
        <end position="608"/>
    </location>
</feature>
<dbReference type="PROSITE" id="PS50112">
    <property type="entry name" value="PAS"/>
    <property type="match status" value="1"/>
</dbReference>
<evidence type="ECO:0008006" key="8">
    <source>
        <dbReference type="Google" id="ProtNLM"/>
    </source>
</evidence>
<dbReference type="InterPro" id="IPR050469">
    <property type="entry name" value="Diguanylate_Cyclase"/>
</dbReference>
<dbReference type="PANTHER" id="PTHR45138">
    <property type="entry name" value="REGULATORY COMPONENTS OF SENSORY TRANSDUCTION SYSTEM"/>
    <property type="match status" value="1"/>
</dbReference>
<dbReference type="Pfam" id="PF00072">
    <property type="entry name" value="Response_reg"/>
    <property type="match status" value="1"/>
</dbReference>
<dbReference type="GO" id="GO:0052621">
    <property type="term" value="F:diguanylate cyclase activity"/>
    <property type="evidence" value="ECO:0007669"/>
    <property type="project" value="TreeGrafter"/>
</dbReference>
<dbReference type="InterPro" id="IPR000160">
    <property type="entry name" value="GGDEF_dom"/>
</dbReference>
<dbReference type="InterPro" id="IPR011006">
    <property type="entry name" value="CheY-like_superfamily"/>
</dbReference>
<feature type="transmembrane region" description="Helical" evidence="2">
    <location>
        <begin position="20"/>
        <end position="37"/>
    </location>
</feature>
<evidence type="ECO:0000256" key="2">
    <source>
        <dbReference type="SAM" id="Phobius"/>
    </source>
</evidence>
<proteinExistence type="predicted"/>
<dbReference type="InterPro" id="IPR029787">
    <property type="entry name" value="Nucleotide_cyclase"/>
</dbReference>
<dbReference type="SMART" id="SM00448">
    <property type="entry name" value="REC"/>
    <property type="match status" value="1"/>
</dbReference>
<dbReference type="SUPFAM" id="SSF55785">
    <property type="entry name" value="PYP-like sensor domain (PAS domain)"/>
    <property type="match status" value="1"/>
</dbReference>
<dbReference type="Gene3D" id="3.30.70.270">
    <property type="match status" value="1"/>
</dbReference>
<dbReference type="PANTHER" id="PTHR45138:SF24">
    <property type="entry name" value="DIGUANYLATE CYCLASE DGCC-RELATED"/>
    <property type="match status" value="1"/>
</dbReference>
<sequence length="622" mass="69853">MRNETLNTPDSWKKFIRVRLAVTGSFLILIIILRLVMHAEMLLPLLVLGIVEFAESLVYRYMASSRIIHRVNYVPFVLDVLFVSLFLYLMGSIRTAFFIAYIWPIIIATRLTGRKNIPFLAGLSAFLFLILFLGQRFDFIPGWIVMNEKGAMMFLVAIGLPYLGFTSYMMWGEGVKIGGVEDDLKKSEEKFRMLVETSPNIIAILRRSTVSYINGAVQRLLGYKDGDLVPGKFDIREIIKREDKEMFSEKVRETLEGAEVPRYNLSLIRKDGTFIDMIINNKLISFQGEPAVEIVLVDVTSQRKMMDAVQRLSRVDYLTGLYNSRQFFISLESEKAGSAGTGKPFSMLSIDMDGFKKCNDRYGHEAGDRVLQRFGRMLNEEIRAGVDKAFRRGGDEFLVLLPGSDVKSAIALAEKLRVIVKEQIFPSSGVTISIGTVQYIEGCDPAATADKAMYKAKELGGNNVYAGRNRLLNDGTDKGQTVAPVNNKEKIDMKILVVDDDADVAVILKEMLDKAGFDAETANSGREALRMIKNLPIDLILLDIRMPEMNGVETLGLIKDAGCEAPVIMMTAYDNIDLAEEAFRLGACDFIFKPMNFGELINEVLVNYKRQPGDKRVQPSEN</sequence>
<dbReference type="SMART" id="SM00267">
    <property type="entry name" value="GGDEF"/>
    <property type="match status" value="1"/>
</dbReference>
<comment type="caution">
    <text evidence="6">The sequence shown here is derived from an EMBL/GenBank/DDBJ whole genome shotgun (WGS) entry which is preliminary data.</text>
</comment>
<dbReference type="GO" id="GO:1902201">
    <property type="term" value="P:negative regulation of bacterial-type flagellum-dependent cell motility"/>
    <property type="evidence" value="ECO:0007669"/>
    <property type="project" value="TreeGrafter"/>
</dbReference>
<dbReference type="AlphaFoldDB" id="A0A2M7SE48"/>
<dbReference type="CDD" id="cd00130">
    <property type="entry name" value="PAS"/>
    <property type="match status" value="1"/>
</dbReference>
<feature type="transmembrane region" description="Helical" evidence="2">
    <location>
        <begin position="119"/>
        <end position="139"/>
    </location>
</feature>
<feature type="domain" description="GGDEF" evidence="5">
    <location>
        <begin position="343"/>
        <end position="469"/>
    </location>
</feature>
<dbReference type="GO" id="GO:0005886">
    <property type="term" value="C:plasma membrane"/>
    <property type="evidence" value="ECO:0007669"/>
    <property type="project" value="TreeGrafter"/>
</dbReference>
<evidence type="ECO:0000259" key="3">
    <source>
        <dbReference type="PROSITE" id="PS50110"/>
    </source>
</evidence>